<reference evidence="4 5" key="1">
    <citation type="journal article" date="2019" name="Int. J. Syst. Evol. Microbiol.">
        <title>The Global Catalogue of Microorganisms (GCM) 10K type strain sequencing project: providing services to taxonomists for standard genome sequencing and annotation.</title>
        <authorList>
            <consortium name="The Broad Institute Genomics Platform"/>
            <consortium name="The Broad Institute Genome Sequencing Center for Infectious Disease"/>
            <person name="Wu L."/>
            <person name="Ma J."/>
        </authorList>
    </citation>
    <scope>NUCLEOTIDE SEQUENCE [LARGE SCALE GENOMIC DNA]</scope>
    <source>
        <strain evidence="4 5">JCM 15672</strain>
    </source>
</reference>
<dbReference type="Pfam" id="PF07676">
    <property type="entry name" value="PD40"/>
    <property type="match status" value="1"/>
</dbReference>
<dbReference type="InterPro" id="IPR011659">
    <property type="entry name" value="WD40"/>
</dbReference>
<dbReference type="Proteomes" id="UP001501196">
    <property type="component" value="Unassembled WGS sequence"/>
</dbReference>
<comment type="caution">
    <text evidence="4">The sequence shown here is derived from an EMBL/GenBank/DDBJ whole genome shotgun (WGS) entry which is preliminary data.</text>
</comment>
<keyword evidence="3" id="KW-0472">Membrane</keyword>
<name>A0ABN2UUB1_9MICO</name>
<evidence type="ECO:0000256" key="2">
    <source>
        <dbReference type="SAM" id="MobiDB-lite"/>
    </source>
</evidence>
<keyword evidence="3" id="KW-1133">Transmembrane helix</keyword>
<dbReference type="PANTHER" id="PTHR36842">
    <property type="entry name" value="PROTEIN TOLB HOMOLOG"/>
    <property type="match status" value="1"/>
</dbReference>
<dbReference type="EMBL" id="BAAAPW010000006">
    <property type="protein sequence ID" value="GAA2043681.1"/>
    <property type="molecule type" value="Genomic_DNA"/>
</dbReference>
<evidence type="ECO:0008006" key="6">
    <source>
        <dbReference type="Google" id="ProtNLM"/>
    </source>
</evidence>
<dbReference type="InterPro" id="IPR011042">
    <property type="entry name" value="6-blade_b-propeller_TolB-like"/>
</dbReference>
<accession>A0ABN2UUB1</accession>
<keyword evidence="3" id="KW-0812">Transmembrane</keyword>
<organism evidence="4 5">
    <name type="scientific">Agromyces tropicus</name>
    <dbReference type="NCBI Taxonomy" id="555371"/>
    <lineage>
        <taxon>Bacteria</taxon>
        <taxon>Bacillati</taxon>
        <taxon>Actinomycetota</taxon>
        <taxon>Actinomycetes</taxon>
        <taxon>Micrococcales</taxon>
        <taxon>Microbacteriaceae</taxon>
        <taxon>Agromyces</taxon>
    </lineage>
</organism>
<feature type="transmembrane region" description="Helical" evidence="3">
    <location>
        <begin position="59"/>
        <end position="80"/>
    </location>
</feature>
<dbReference type="Gene3D" id="2.120.10.30">
    <property type="entry name" value="TolB, C-terminal domain"/>
    <property type="match status" value="2"/>
</dbReference>
<evidence type="ECO:0000313" key="4">
    <source>
        <dbReference type="EMBL" id="GAA2043681.1"/>
    </source>
</evidence>
<feature type="compositionally biased region" description="Pro residues" evidence="2">
    <location>
        <begin position="7"/>
        <end position="19"/>
    </location>
</feature>
<evidence type="ECO:0000256" key="1">
    <source>
        <dbReference type="ARBA" id="ARBA00009820"/>
    </source>
</evidence>
<dbReference type="PANTHER" id="PTHR36842:SF1">
    <property type="entry name" value="PROTEIN TOLB"/>
    <property type="match status" value="1"/>
</dbReference>
<sequence>MSVSTPSRPPDVAPPPQRPDPPKIEHEPESRPRPIRSAPAGGARALIEEAWRRTGRRRVLIAAVWTAAAAGAIALALGLLRPSGLPGGSESSVSLSGRPAAAATPIGRNGTLAIVGTSAAGARTDIYVLPTGDTVPRQLTSTPELDEYAPSWSPDGSRLAYIRSDPPDRELSEQLIRTRGVAYAASCATLCELVVADGTSGATMFSLDIGHTFPGPEPGFDGSMVPDAIAWAPGGTALIVDRSSCGIGGCGGHDTVGSVLVDVANARTVEVAPEISVLGWSPDGRWLTLAEERPGSRRATVVVPSDSLDETSLTAPLSRDGWIVLSEAPSWPLSVDWAADSSAVLVNEGMIFGAGPSERWEPATIDLITVPDGRRRTVIADGAQPMLSSDGRHLAYHTGYELDGDGDILTDVWIADIDGADALRIAENAVADSWSPDGRFLVAHDDRTWFTVAADGTGRADLAVRAVGDGVPWGPTASWQPVTAAE</sequence>
<protein>
    <recommendedName>
        <fullName evidence="6">Dipeptidylpeptidase IV N-terminal domain-containing protein</fullName>
    </recommendedName>
</protein>
<gene>
    <name evidence="4" type="ORF">GCM10009819_32960</name>
</gene>
<comment type="similarity">
    <text evidence="1">Belongs to the TolB family.</text>
</comment>
<keyword evidence="5" id="KW-1185">Reference proteome</keyword>
<evidence type="ECO:0000256" key="3">
    <source>
        <dbReference type="SAM" id="Phobius"/>
    </source>
</evidence>
<proteinExistence type="inferred from homology"/>
<dbReference type="SUPFAM" id="SSF82171">
    <property type="entry name" value="DPP6 N-terminal domain-like"/>
    <property type="match status" value="1"/>
</dbReference>
<feature type="compositionally biased region" description="Basic and acidic residues" evidence="2">
    <location>
        <begin position="20"/>
        <end position="32"/>
    </location>
</feature>
<evidence type="ECO:0000313" key="5">
    <source>
        <dbReference type="Proteomes" id="UP001501196"/>
    </source>
</evidence>
<feature type="region of interest" description="Disordered" evidence="2">
    <location>
        <begin position="1"/>
        <end position="42"/>
    </location>
</feature>